<keyword evidence="1" id="KW-0472">Membrane</keyword>
<dbReference type="AlphaFoldDB" id="A0A5C6M8L4"/>
<protein>
    <submittedName>
        <fullName evidence="2">Uncharacterized protein</fullName>
    </submittedName>
</protein>
<name>A0A5C6M8L4_9PLAN</name>
<proteinExistence type="predicted"/>
<evidence type="ECO:0000313" key="2">
    <source>
        <dbReference type="EMBL" id="TWW11150.1"/>
    </source>
</evidence>
<sequence>MSGSGYYASPPALPPARPVRRGRRRLFFVAMLLLTLVACDVLARGYLMLVLPYGSLETLIERQQSAATGAAVSEGASEVIHPYLGWVHNPQLSRAEEMDGREVQTNSLGFRDDGEAVRRRSADVFLLGICGGSVAWNFSWEAESTLRQLLSALPQLQGRRLQIVRLALPGYKQPQQLMALNYVLSLGGEFDAVLNIDGFNDGALSILENARQKTSIAYPRSWHARSLVMTDPRISAEAWRLLTLRAERQQLGRRALQSPLRWLALYQLWWHLRDEASRAELSRLGMQISQSNSGSFLHHGPLPEKESTEEQAVAAAELWIRSSQQMQAVCRGLGIPYLHVLQPNQYVPDSKPFTEYELERCLADGQELQSVTSAAYAELRAAGARAKDRGLAFSDQTGVFSGVTDTLYVDPWCHFNRLGNELLAKAVAGELAKVLAEQR</sequence>
<evidence type="ECO:0000256" key="1">
    <source>
        <dbReference type="SAM" id="Phobius"/>
    </source>
</evidence>
<evidence type="ECO:0000313" key="3">
    <source>
        <dbReference type="Proteomes" id="UP000321083"/>
    </source>
</evidence>
<keyword evidence="1" id="KW-1133">Transmembrane helix</keyword>
<accession>A0A5C6M8L4</accession>
<comment type="caution">
    <text evidence="2">The sequence shown here is derived from an EMBL/GenBank/DDBJ whole genome shotgun (WGS) entry which is preliminary data.</text>
</comment>
<reference evidence="2 3" key="2">
    <citation type="submission" date="2019-08" db="EMBL/GenBank/DDBJ databases">
        <authorList>
            <person name="Henke P."/>
        </authorList>
    </citation>
    <scope>NUCLEOTIDE SEQUENCE [LARGE SCALE GENOMIC DNA]</scope>
    <source>
        <strain evidence="2">Phe10_nw2017</strain>
    </source>
</reference>
<feature type="transmembrane region" description="Helical" evidence="1">
    <location>
        <begin position="26"/>
        <end position="47"/>
    </location>
</feature>
<keyword evidence="3" id="KW-1185">Reference proteome</keyword>
<organism evidence="2 3">
    <name type="scientific">Planctomyces bekefii</name>
    <dbReference type="NCBI Taxonomy" id="1653850"/>
    <lineage>
        <taxon>Bacteria</taxon>
        <taxon>Pseudomonadati</taxon>
        <taxon>Planctomycetota</taxon>
        <taxon>Planctomycetia</taxon>
        <taxon>Planctomycetales</taxon>
        <taxon>Planctomycetaceae</taxon>
        <taxon>Planctomyces</taxon>
    </lineage>
</organism>
<dbReference type="EMBL" id="SRHE01000066">
    <property type="protein sequence ID" value="TWW11150.1"/>
    <property type="molecule type" value="Genomic_DNA"/>
</dbReference>
<keyword evidence="1" id="KW-0812">Transmembrane</keyword>
<gene>
    <name evidence="2" type="ORF">E3A20_05330</name>
</gene>
<dbReference type="SUPFAM" id="SSF52266">
    <property type="entry name" value="SGNH hydrolase"/>
    <property type="match status" value="1"/>
</dbReference>
<reference evidence="2 3" key="1">
    <citation type="submission" date="2019-08" db="EMBL/GenBank/DDBJ databases">
        <title>100 year-old enigma solved: identification of Planctomyces bekefii, the type genus and species of the phylum Planctomycetes.</title>
        <authorList>
            <person name="Svetlana D.N."/>
            <person name="Overmann J."/>
        </authorList>
    </citation>
    <scope>NUCLEOTIDE SEQUENCE [LARGE SCALE GENOMIC DNA]</scope>
    <source>
        <strain evidence="2">Phe10_nw2017</strain>
    </source>
</reference>
<dbReference type="Proteomes" id="UP000321083">
    <property type="component" value="Unassembled WGS sequence"/>
</dbReference>